<accession>A0A927D6V3</accession>
<dbReference type="Proteomes" id="UP000635142">
    <property type="component" value="Unassembled WGS sequence"/>
</dbReference>
<evidence type="ECO:0000313" key="3">
    <source>
        <dbReference type="Proteomes" id="UP000635142"/>
    </source>
</evidence>
<gene>
    <name evidence="2" type="ORF">H9Q16_13220</name>
</gene>
<feature type="transmembrane region" description="Helical" evidence="1">
    <location>
        <begin position="139"/>
        <end position="159"/>
    </location>
</feature>
<reference evidence="2" key="1">
    <citation type="submission" date="2020-08" db="EMBL/GenBank/DDBJ databases">
        <title>Sulfitobacter aestuariivivens sp. nov., isolated from a tidal flat.</title>
        <authorList>
            <person name="Park S."/>
            <person name="Yoon J.-H."/>
        </authorList>
    </citation>
    <scope>NUCLEOTIDE SEQUENCE</scope>
    <source>
        <strain evidence="2">TSTF-M16</strain>
    </source>
</reference>
<feature type="transmembrane region" description="Helical" evidence="1">
    <location>
        <begin position="71"/>
        <end position="87"/>
    </location>
</feature>
<feature type="transmembrane region" description="Helical" evidence="1">
    <location>
        <begin position="200"/>
        <end position="217"/>
    </location>
</feature>
<sequence length="280" mass="30205">MLGRMTGAVARGFLVALLLATPALMLPEVATDSSQITILIAMLAAFLTTVEYNSNFPSIVSFRDAAPFNRLRFAALLVMVVALSAIIREQTHAGLMTGGVTAIGTILGNALDFPYSPIRLLVLTLPADADPMVVQTVRIAAGLCSVVAMIAIGSFIILVRRLQWPTRYGAFNVWVNLPLFDPTAGGDVVDRLRRQSRSSVVIGFLIPFLIPAVAKLANDLIDPITLHNPQTLIWTICAWAFLPTTLIMRGLAMGKVADLIANKRRRTYADAEAANGYQTA</sequence>
<evidence type="ECO:0000313" key="2">
    <source>
        <dbReference type="EMBL" id="MBD3664889.1"/>
    </source>
</evidence>
<name>A0A927D6V3_9RHOB</name>
<keyword evidence="1" id="KW-0812">Transmembrane</keyword>
<dbReference type="EMBL" id="JACTAG010000002">
    <property type="protein sequence ID" value="MBD3664889.1"/>
    <property type="molecule type" value="Genomic_DNA"/>
</dbReference>
<dbReference type="AlphaFoldDB" id="A0A927D6V3"/>
<keyword evidence="1" id="KW-0472">Membrane</keyword>
<evidence type="ECO:0000256" key="1">
    <source>
        <dbReference type="SAM" id="Phobius"/>
    </source>
</evidence>
<feature type="transmembrane region" description="Helical" evidence="1">
    <location>
        <begin position="232"/>
        <end position="256"/>
    </location>
</feature>
<keyword evidence="3" id="KW-1185">Reference proteome</keyword>
<organism evidence="2 3">
    <name type="scientific">Sulfitobacter aestuariivivens</name>
    <dbReference type="NCBI Taxonomy" id="2766981"/>
    <lineage>
        <taxon>Bacteria</taxon>
        <taxon>Pseudomonadati</taxon>
        <taxon>Pseudomonadota</taxon>
        <taxon>Alphaproteobacteria</taxon>
        <taxon>Rhodobacterales</taxon>
        <taxon>Roseobacteraceae</taxon>
        <taxon>Sulfitobacter</taxon>
    </lineage>
</organism>
<keyword evidence="1" id="KW-1133">Transmembrane helix</keyword>
<proteinExistence type="predicted"/>
<comment type="caution">
    <text evidence="2">The sequence shown here is derived from an EMBL/GenBank/DDBJ whole genome shotgun (WGS) entry which is preliminary data.</text>
</comment>
<feature type="transmembrane region" description="Helical" evidence="1">
    <location>
        <begin position="33"/>
        <end position="50"/>
    </location>
</feature>
<protein>
    <submittedName>
        <fullName evidence="2">Uncharacterized protein</fullName>
    </submittedName>
</protein>